<dbReference type="Proteomes" id="UP000572670">
    <property type="component" value="Unassembled WGS sequence"/>
</dbReference>
<dbReference type="AlphaFoldDB" id="A0AAP5T7B2"/>
<gene>
    <name evidence="2" type="ORF">HDA34_001766</name>
    <name evidence="3" type="ORF">R4064_04405</name>
</gene>
<protein>
    <submittedName>
        <fullName evidence="3">DUF2087 domain-containing protein</fullName>
    </submittedName>
</protein>
<dbReference type="EMBL" id="JAWLUK010000006">
    <property type="protein sequence ID" value="MDV7176889.1"/>
    <property type="molecule type" value="Genomic_DNA"/>
</dbReference>
<dbReference type="GeneID" id="93364104"/>
<evidence type="ECO:0000313" key="4">
    <source>
        <dbReference type="Proteomes" id="UP000572670"/>
    </source>
</evidence>
<dbReference type="RefSeq" id="WP_020626108.1">
    <property type="nucleotide sequence ID" value="NZ_BAAAYW010000007.1"/>
</dbReference>
<feature type="domain" description="DUF2087" evidence="1">
    <location>
        <begin position="52"/>
        <end position="117"/>
    </location>
</feature>
<name>A0AAP5T7B2_9MICC</name>
<dbReference type="Pfam" id="PF09860">
    <property type="entry name" value="DUF2087"/>
    <property type="match status" value="1"/>
</dbReference>
<comment type="caution">
    <text evidence="3">The sequence shown here is derived from an EMBL/GenBank/DDBJ whole genome shotgun (WGS) entry which is preliminary data.</text>
</comment>
<reference evidence="3" key="2">
    <citation type="submission" date="2023-10" db="EMBL/GenBank/DDBJ databases">
        <title>Development of a sustainable strategy for remediation of hydrocarbon-contaminated territories based on the waste exchange concept.</title>
        <authorList>
            <person name="Krivoruchko A."/>
        </authorList>
    </citation>
    <scope>NUCLEOTIDE SEQUENCE</scope>
    <source>
        <strain evidence="3">IEGM 1325</strain>
    </source>
</reference>
<dbReference type="InterPro" id="IPR018656">
    <property type="entry name" value="DUF2087"/>
</dbReference>
<accession>A0AAP5T7B2</accession>
<keyword evidence="4" id="KW-1185">Reference proteome</keyword>
<reference evidence="2 4" key="1">
    <citation type="submission" date="2020-08" db="EMBL/GenBank/DDBJ databases">
        <title>Sequencing the genomes of 1000 actinobacteria strains.</title>
        <authorList>
            <person name="Klenk H.-P."/>
        </authorList>
    </citation>
    <scope>NUCLEOTIDE SEQUENCE [LARGE SCALE GENOMIC DNA]</scope>
    <source>
        <strain evidence="2 4">DSM 21948</strain>
    </source>
</reference>
<sequence>MTRQSDLKTLIRARMAVTGERYTAAAAALADEWQSAERYHATVLTRFFDGDRLRSIPARRKPRVAVLLELLRRFRAGRAYAEAEVNDLLRPAHEDVATLRRELVDYGFLDRADGVYRLADAGPDLDPRFAADLPVDLERRLREIRAGR</sequence>
<dbReference type="Proteomes" id="UP001185728">
    <property type="component" value="Unassembled WGS sequence"/>
</dbReference>
<evidence type="ECO:0000313" key="5">
    <source>
        <dbReference type="Proteomes" id="UP001185728"/>
    </source>
</evidence>
<evidence type="ECO:0000313" key="2">
    <source>
        <dbReference type="EMBL" id="MBA9060059.1"/>
    </source>
</evidence>
<proteinExistence type="predicted"/>
<organism evidence="3 5">
    <name type="scientific">Micrococcus yunnanensis</name>
    <dbReference type="NCBI Taxonomy" id="566027"/>
    <lineage>
        <taxon>Bacteria</taxon>
        <taxon>Bacillati</taxon>
        <taxon>Actinomycetota</taxon>
        <taxon>Actinomycetes</taxon>
        <taxon>Micrococcales</taxon>
        <taxon>Micrococcaceae</taxon>
        <taxon>Micrococcus</taxon>
    </lineage>
</organism>
<evidence type="ECO:0000259" key="1">
    <source>
        <dbReference type="Pfam" id="PF09860"/>
    </source>
</evidence>
<evidence type="ECO:0000313" key="3">
    <source>
        <dbReference type="EMBL" id="MDV7176889.1"/>
    </source>
</evidence>
<dbReference type="EMBL" id="JACJIK010000001">
    <property type="protein sequence ID" value="MBA9060059.1"/>
    <property type="molecule type" value="Genomic_DNA"/>
</dbReference>